<proteinExistence type="predicted"/>
<dbReference type="Proteomes" id="UP000051302">
    <property type="component" value="Unassembled WGS sequence"/>
</dbReference>
<evidence type="ECO:0000313" key="1">
    <source>
        <dbReference type="EMBL" id="KRM17709.1"/>
    </source>
</evidence>
<dbReference type="PATRIC" id="fig|1423774.3.peg.2565"/>
<dbReference type="STRING" id="1423774.FD31_GL002469"/>
<dbReference type="EMBL" id="AZFV01000007">
    <property type="protein sequence ID" value="KRM17709.1"/>
    <property type="molecule type" value="Genomic_DNA"/>
</dbReference>
<name>A0A0R1WJE8_9LACO</name>
<comment type="caution">
    <text evidence="1">The sequence shown here is derived from an EMBL/GenBank/DDBJ whole genome shotgun (WGS) entry which is preliminary data.</text>
</comment>
<evidence type="ECO:0000313" key="2">
    <source>
        <dbReference type="Proteomes" id="UP000051302"/>
    </source>
</evidence>
<keyword evidence="2" id="KW-1185">Reference proteome</keyword>
<gene>
    <name evidence="1" type="ORF">FD31_GL002469</name>
</gene>
<accession>A0A0R1WJE8</accession>
<reference evidence="1 2" key="1">
    <citation type="journal article" date="2015" name="Genome Announc.">
        <title>Expanding the biotechnology potential of lactobacilli through comparative genomics of 213 strains and associated genera.</title>
        <authorList>
            <person name="Sun Z."/>
            <person name="Harris H.M."/>
            <person name="McCann A."/>
            <person name="Guo C."/>
            <person name="Argimon S."/>
            <person name="Zhang W."/>
            <person name="Yang X."/>
            <person name="Jeffery I.B."/>
            <person name="Cooney J.C."/>
            <person name="Kagawa T.F."/>
            <person name="Liu W."/>
            <person name="Song Y."/>
            <person name="Salvetti E."/>
            <person name="Wrobel A."/>
            <person name="Rasinkangas P."/>
            <person name="Parkhill J."/>
            <person name="Rea M.C."/>
            <person name="O'Sullivan O."/>
            <person name="Ritari J."/>
            <person name="Douillard F.P."/>
            <person name="Paul Ross R."/>
            <person name="Yang R."/>
            <person name="Briner A.E."/>
            <person name="Felis G.E."/>
            <person name="de Vos W.M."/>
            <person name="Barrangou R."/>
            <person name="Klaenhammer T.R."/>
            <person name="Caufield P.W."/>
            <person name="Cui Y."/>
            <person name="Zhang H."/>
            <person name="O'Toole P.W."/>
        </authorList>
    </citation>
    <scope>NUCLEOTIDE SEQUENCE [LARGE SCALE GENOMIC DNA]</scope>
    <source>
        <strain evidence="1 2">DSM 16982</strain>
    </source>
</reference>
<organism evidence="1 2">
    <name type="scientific">Companilactobacillus nantensis DSM 16982</name>
    <dbReference type="NCBI Taxonomy" id="1423774"/>
    <lineage>
        <taxon>Bacteria</taxon>
        <taxon>Bacillati</taxon>
        <taxon>Bacillota</taxon>
        <taxon>Bacilli</taxon>
        <taxon>Lactobacillales</taxon>
        <taxon>Lactobacillaceae</taxon>
        <taxon>Companilactobacillus</taxon>
    </lineage>
</organism>
<protein>
    <submittedName>
        <fullName evidence="1">Uncharacterized protein</fullName>
    </submittedName>
</protein>
<sequence>MEGKYMTTEFSGDFSDQRLTFKLDNLGEVKYYKKQPTEVDDEAIFIIIKENLMAGLSYGSLEDWSEDSNFVEIDVPENIIASDFFYFLTKEFDQAGYELSVGYEMTISPESINVYSEYLEKILPLLSFFGVKMVKPKKVAMKPRHKYVKSLTDVPFSIDYKGSKATVYWVKRNEFLIKAGANLLETAPLTKAGVIGFAGKFGLRLREEHADQIKNNVLIQDVKLRSVNEVGTFLYFAGTNSWLQLKSPEGKTLHELTVVK</sequence>
<dbReference type="AlphaFoldDB" id="A0A0R1WJE8"/>